<feature type="coiled-coil region" evidence="1">
    <location>
        <begin position="513"/>
        <end position="561"/>
    </location>
</feature>
<dbReference type="EMBL" id="CH991543">
    <property type="protein sequence ID" value="EDQ93119.1"/>
    <property type="molecule type" value="Genomic_DNA"/>
</dbReference>
<dbReference type="AlphaFoldDB" id="A9UQX1"/>
<name>A9UQX1_MONBE</name>
<feature type="compositionally biased region" description="Basic and acidic residues" evidence="2">
    <location>
        <begin position="131"/>
        <end position="142"/>
    </location>
</feature>
<sequence>MPLSSFPELEGALFPSIDAMKLAEKKVLAQRAEQARREDEQRRQAEAEQRARNEKAARIEAKRVANEQRLQDMARQRAAEVDAEAERMRRQQREMEEEELRRQQEADAARRRAEEEAAKKRSEAAQLAAAKEAERQRRLEHEKQRKMNDMIARMQQEERDAEIRWIKLQMAEGKVRVGKRMSPRGKTEYYCRTSDINDVTAGDLLDWIKSDRDLPSGVEAVEEQPIAEPVANAKFGQGSLSVAQAGAAATNKPRQPKLHVVDRDWRRNHQSYIQDAVSAFDSSKGLPYWRRAVFQICDRLDDVEEKYDAVLSLYCYVSLLLAHEGRRGLKQDSENARTAAALVESPPYLSKILKEAPGNLYALMTLGLLRFAGDDVLADKIDGLRIIPSTVDGWIGQVIATRLYFDFVLWRQNGSPPRAGFEELEFEPEAPTQGSAEMYAFAKNKLQELVAALNLPEVRVGNIPTILSAFDERVAEFLSQRREIKASLDKVEELNKFSVDAAAEAATPADMDLRTVQMQLDQIKQELKRAEDEAAQADMDIQRHEAEMERNRDRLAVLEAELGSN</sequence>
<feature type="region of interest" description="Disordered" evidence="2">
    <location>
        <begin position="31"/>
        <end position="142"/>
    </location>
</feature>
<evidence type="ECO:0000256" key="2">
    <source>
        <dbReference type="SAM" id="MobiDB-lite"/>
    </source>
</evidence>
<accession>A9UQX1</accession>
<keyword evidence="4" id="KW-1185">Reference proteome</keyword>
<organism evidence="3 4">
    <name type="scientific">Monosiga brevicollis</name>
    <name type="common">Choanoflagellate</name>
    <dbReference type="NCBI Taxonomy" id="81824"/>
    <lineage>
        <taxon>Eukaryota</taxon>
        <taxon>Choanoflagellata</taxon>
        <taxon>Craspedida</taxon>
        <taxon>Salpingoecidae</taxon>
        <taxon>Monosiga</taxon>
    </lineage>
</organism>
<feature type="compositionally biased region" description="Basic and acidic residues" evidence="2">
    <location>
        <begin position="31"/>
        <end position="123"/>
    </location>
</feature>
<dbReference type="RefSeq" id="XP_001742881.1">
    <property type="nucleotide sequence ID" value="XM_001742829.1"/>
</dbReference>
<keyword evidence="1" id="KW-0175">Coiled coil</keyword>
<reference evidence="3 4" key="1">
    <citation type="journal article" date="2008" name="Nature">
        <title>The genome of the choanoflagellate Monosiga brevicollis and the origin of metazoans.</title>
        <authorList>
            <consortium name="JGI Sequencing"/>
            <person name="King N."/>
            <person name="Westbrook M.J."/>
            <person name="Young S.L."/>
            <person name="Kuo A."/>
            <person name="Abedin M."/>
            <person name="Chapman J."/>
            <person name="Fairclough S."/>
            <person name="Hellsten U."/>
            <person name="Isogai Y."/>
            <person name="Letunic I."/>
            <person name="Marr M."/>
            <person name="Pincus D."/>
            <person name="Putnam N."/>
            <person name="Rokas A."/>
            <person name="Wright K.J."/>
            <person name="Zuzow R."/>
            <person name="Dirks W."/>
            <person name="Good M."/>
            <person name="Goodstein D."/>
            <person name="Lemons D."/>
            <person name="Li W."/>
            <person name="Lyons J.B."/>
            <person name="Morris A."/>
            <person name="Nichols S."/>
            <person name="Richter D.J."/>
            <person name="Salamov A."/>
            <person name="Bork P."/>
            <person name="Lim W.A."/>
            <person name="Manning G."/>
            <person name="Miller W.T."/>
            <person name="McGinnis W."/>
            <person name="Shapiro H."/>
            <person name="Tjian R."/>
            <person name="Grigoriev I.V."/>
            <person name="Rokhsar D."/>
        </authorList>
    </citation>
    <scope>NUCLEOTIDE SEQUENCE [LARGE SCALE GENOMIC DNA]</scope>
    <source>
        <strain evidence="4">MX1 / ATCC 50154</strain>
    </source>
</reference>
<evidence type="ECO:0000313" key="3">
    <source>
        <dbReference type="EMBL" id="EDQ93119.1"/>
    </source>
</evidence>
<evidence type="ECO:0000313" key="4">
    <source>
        <dbReference type="Proteomes" id="UP000001357"/>
    </source>
</evidence>
<dbReference type="GeneID" id="5887678"/>
<dbReference type="Proteomes" id="UP000001357">
    <property type="component" value="Unassembled WGS sequence"/>
</dbReference>
<protein>
    <submittedName>
        <fullName evidence="3">Uncharacterized protein</fullName>
    </submittedName>
</protein>
<gene>
    <name evidence="3" type="ORF">MONBRDRAFT_22551</name>
</gene>
<proteinExistence type="predicted"/>
<evidence type="ECO:0000256" key="1">
    <source>
        <dbReference type="SAM" id="Coils"/>
    </source>
</evidence>
<dbReference type="InParanoid" id="A9UQX1"/>
<dbReference type="OMA" id="WNTAPEN"/>
<dbReference type="KEGG" id="mbr:MONBRDRAFT_22551"/>